<comment type="caution">
    <text evidence="1">The sequence shown here is derived from an EMBL/GenBank/DDBJ whole genome shotgun (WGS) entry which is preliminary data.</text>
</comment>
<evidence type="ECO:0000313" key="1">
    <source>
        <dbReference type="EMBL" id="MEC4266980.1"/>
    </source>
</evidence>
<protein>
    <submittedName>
        <fullName evidence="1">Gliding motility-associated C-terminal domain-containing protein</fullName>
    </submittedName>
</protein>
<dbReference type="RefSeq" id="WP_326407896.1">
    <property type="nucleotide sequence ID" value="NZ_JAYMGW010000040.1"/>
</dbReference>
<proteinExistence type="predicted"/>
<feature type="non-terminal residue" evidence="1">
    <location>
        <position position="1"/>
    </location>
</feature>
<dbReference type="NCBIfam" id="TIGR04131">
    <property type="entry name" value="Bac_Flav_CTERM"/>
    <property type="match status" value="1"/>
</dbReference>
<dbReference type="Pfam" id="PF13585">
    <property type="entry name" value="CHU_C"/>
    <property type="match status" value="1"/>
</dbReference>
<sequence length="75" mass="8756">NNDAWIIPGIDNYPNNVVKVYNRWGHEVLTTRSYKNDWEGFYKDRSEKLPAGSYLYVIDLGDGNAPLQGWIFINY</sequence>
<reference evidence="1 2" key="1">
    <citation type="submission" date="2024-01" db="EMBL/GenBank/DDBJ databases">
        <title>The strains designed SYSU M86414 and SYSU M84420 isolated from the marine sediment in San Sha City (Hainan Province, China).</title>
        <authorList>
            <person name="Guo D."/>
        </authorList>
    </citation>
    <scope>NUCLEOTIDE SEQUENCE [LARGE SCALE GENOMIC DNA]</scope>
    <source>
        <strain evidence="1 2">SYSU M84420</strain>
    </source>
</reference>
<accession>A0ABU6IV18</accession>
<gene>
    <name evidence="1" type="ORF">VOP03_16660</name>
</gene>
<dbReference type="InterPro" id="IPR026341">
    <property type="entry name" value="T9SS_type_B"/>
</dbReference>
<name>A0ABU6IV18_9FLAO</name>
<organism evidence="1 2">
    <name type="scientific">Flagellimonas halotolerans</name>
    <dbReference type="NCBI Taxonomy" id="3112164"/>
    <lineage>
        <taxon>Bacteria</taxon>
        <taxon>Pseudomonadati</taxon>
        <taxon>Bacteroidota</taxon>
        <taxon>Flavobacteriia</taxon>
        <taxon>Flavobacteriales</taxon>
        <taxon>Flavobacteriaceae</taxon>
        <taxon>Flagellimonas</taxon>
    </lineage>
</organism>
<evidence type="ECO:0000313" key="2">
    <source>
        <dbReference type="Proteomes" id="UP001355298"/>
    </source>
</evidence>
<dbReference type="Proteomes" id="UP001355298">
    <property type="component" value="Unassembled WGS sequence"/>
</dbReference>
<keyword evidence="2" id="KW-1185">Reference proteome</keyword>
<dbReference type="EMBL" id="JAYMGW010000040">
    <property type="protein sequence ID" value="MEC4266980.1"/>
    <property type="molecule type" value="Genomic_DNA"/>
</dbReference>